<protein>
    <submittedName>
        <fullName evidence="2">HemY domain protein</fullName>
    </submittedName>
</protein>
<reference evidence="3" key="1">
    <citation type="submission" date="2016-01" db="EMBL/GenBank/DDBJ databases">
        <authorList>
            <person name="Regsiter A."/>
            <person name="william w."/>
        </authorList>
    </citation>
    <scope>NUCLEOTIDE SEQUENCE [LARGE SCALE GENOMIC DNA]</scope>
    <source>
        <strain evidence="3">CFBP 6623</strain>
    </source>
</reference>
<dbReference type="Proteomes" id="UP000191988">
    <property type="component" value="Unassembled WGS sequence"/>
</dbReference>
<organism evidence="2 3">
    <name type="scientific">Agrobacterium tomkonis CFBP 6623</name>
    <dbReference type="NCBI Taxonomy" id="1183432"/>
    <lineage>
        <taxon>Bacteria</taxon>
        <taxon>Pseudomonadati</taxon>
        <taxon>Pseudomonadota</taxon>
        <taxon>Alphaproteobacteria</taxon>
        <taxon>Hyphomicrobiales</taxon>
        <taxon>Rhizobiaceae</taxon>
        <taxon>Rhizobium/Agrobacterium group</taxon>
        <taxon>Agrobacterium</taxon>
        <taxon>Agrobacterium tumefaciens complex</taxon>
    </lineage>
</organism>
<feature type="region of interest" description="Disordered" evidence="1">
    <location>
        <begin position="1"/>
        <end position="34"/>
    </location>
</feature>
<sequence length="68" mass="6931">MKQGNDFGGATFDRRPDEGASSPGSRPQPEWTESHVTIALCATGDGSAASDFIGNTSAKGLMASSAAR</sequence>
<proteinExistence type="predicted"/>
<evidence type="ECO:0000256" key="1">
    <source>
        <dbReference type="SAM" id="MobiDB-lite"/>
    </source>
</evidence>
<evidence type="ECO:0000313" key="2">
    <source>
        <dbReference type="EMBL" id="CUX11446.1"/>
    </source>
</evidence>
<evidence type="ECO:0000313" key="3">
    <source>
        <dbReference type="Proteomes" id="UP000191988"/>
    </source>
</evidence>
<dbReference type="AlphaFoldDB" id="A0A1S7NTD4"/>
<keyword evidence="3" id="KW-1185">Reference proteome</keyword>
<name>A0A1S7NTD4_9HYPH</name>
<dbReference type="EMBL" id="FBWK01000009">
    <property type="protein sequence ID" value="CUX11446.1"/>
    <property type="molecule type" value="Genomic_DNA"/>
</dbReference>
<gene>
    <name evidence="2" type="ORF">AGR3A_Cc170032</name>
</gene>
<feature type="region of interest" description="Disordered" evidence="1">
    <location>
        <begin position="49"/>
        <end position="68"/>
    </location>
</feature>
<accession>A0A1S7NTD4</accession>